<evidence type="ECO:0000256" key="1">
    <source>
        <dbReference type="SAM" id="MobiDB-lite"/>
    </source>
</evidence>
<keyword evidence="3" id="KW-1185">Reference proteome</keyword>
<feature type="region of interest" description="Disordered" evidence="1">
    <location>
        <begin position="75"/>
        <end position="98"/>
    </location>
</feature>
<protein>
    <submittedName>
        <fullName evidence="4">Ovate family protein</fullName>
    </submittedName>
</protein>
<feature type="region of interest" description="Disordered" evidence="1">
    <location>
        <begin position="1"/>
        <end position="20"/>
    </location>
</feature>
<evidence type="ECO:0000313" key="4">
    <source>
        <dbReference type="WBParaSite" id="GPUH_0002428701-mRNA-1"/>
    </source>
</evidence>
<sequence>MKKIDDKSTPTKSVQSSSTEAEYTIEKEDIKYAQKVHRDEVLFKGHSFFLLHEGSNSLEIIFRVSAHYRTKKLVSEEKPRRRSSSAARARGAVHGDEANAHKQRICRRAIHLLFTEVTEKLAAIPRCYARVIAWKF</sequence>
<proteinExistence type="predicted"/>
<organism evidence="4">
    <name type="scientific">Gongylonema pulchrum</name>
    <dbReference type="NCBI Taxonomy" id="637853"/>
    <lineage>
        <taxon>Eukaryota</taxon>
        <taxon>Metazoa</taxon>
        <taxon>Ecdysozoa</taxon>
        <taxon>Nematoda</taxon>
        <taxon>Chromadorea</taxon>
        <taxon>Rhabditida</taxon>
        <taxon>Spirurina</taxon>
        <taxon>Spiruromorpha</taxon>
        <taxon>Spiruroidea</taxon>
        <taxon>Gongylonematidae</taxon>
        <taxon>Gongylonema</taxon>
    </lineage>
</organism>
<dbReference type="Proteomes" id="UP000271098">
    <property type="component" value="Unassembled WGS sequence"/>
</dbReference>
<evidence type="ECO:0000313" key="3">
    <source>
        <dbReference type="Proteomes" id="UP000271098"/>
    </source>
</evidence>
<evidence type="ECO:0000313" key="2">
    <source>
        <dbReference type="EMBL" id="VDN42602.1"/>
    </source>
</evidence>
<dbReference type="AlphaFoldDB" id="A0A183ETG6"/>
<dbReference type="EMBL" id="UYRT01100557">
    <property type="protein sequence ID" value="VDN42602.1"/>
    <property type="molecule type" value="Genomic_DNA"/>
</dbReference>
<gene>
    <name evidence="2" type="ORF">GPUH_LOCUS24257</name>
</gene>
<feature type="compositionally biased region" description="Polar residues" evidence="1">
    <location>
        <begin position="10"/>
        <end position="20"/>
    </location>
</feature>
<reference evidence="2 3" key="2">
    <citation type="submission" date="2018-11" db="EMBL/GenBank/DDBJ databases">
        <authorList>
            <consortium name="Pathogen Informatics"/>
        </authorList>
    </citation>
    <scope>NUCLEOTIDE SEQUENCE [LARGE SCALE GENOMIC DNA]</scope>
</reference>
<dbReference type="WBParaSite" id="GPUH_0002428701-mRNA-1">
    <property type="protein sequence ID" value="GPUH_0002428701-mRNA-1"/>
    <property type="gene ID" value="GPUH_0002428701"/>
</dbReference>
<name>A0A183ETG6_9BILA</name>
<reference evidence="4" key="1">
    <citation type="submission" date="2016-06" db="UniProtKB">
        <authorList>
            <consortium name="WormBaseParasite"/>
        </authorList>
    </citation>
    <scope>IDENTIFICATION</scope>
</reference>
<accession>A0A183ETG6</accession>